<feature type="region of interest" description="Disordered" evidence="5">
    <location>
        <begin position="476"/>
        <end position="576"/>
    </location>
</feature>
<evidence type="ECO:0000313" key="8">
    <source>
        <dbReference type="EMBL" id="CAK9150962.1"/>
    </source>
</evidence>
<dbReference type="AlphaFoldDB" id="A0ABC8S273"/>
<protein>
    <recommendedName>
        <fullName evidence="10">Transcription factor GTE7-like</fullName>
    </recommendedName>
</protein>
<dbReference type="EMBL" id="CAUOFW020002081">
    <property type="protein sequence ID" value="CAK9150962.1"/>
    <property type="molecule type" value="Genomic_DNA"/>
</dbReference>
<feature type="compositionally biased region" description="Basic and acidic residues" evidence="5">
    <location>
        <begin position="522"/>
        <end position="538"/>
    </location>
</feature>
<feature type="compositionally biased region" description="Basic and acidic residues" evidence="5">
    <location>
        <begin position="283"/>
        <end position="295"/>
    </location>
</feature>
<dbReference type="InterPro" id="IPR038336">
    <property type="entry name" value="NET_sf"/>
</dbReference>
<feature type="compositionally biased region" description="Basic and acidic residues" evidence="5">
    <location>
        <begin position="481"/>
        <end position="502"/>
    </location>
</feature>
<evidence type="ECO:0000313" key="9">
    <source>
        <dbReference type="Proteomes" id="UP001642360"/>
    </source>
</evidence>
<feature type="compositionally biased region" description="Basic residues" evidence="5">
    <location>
        <begin position="136"/>
        <end position="145"/>
    </location>
</feature>
<gene>
    <name evidence="8" type="ORF">ILEXP_LOCUS19118</name>
</gene>
<feature type="region of interest" description="Disordered" evidence="5">
    <location>
        <begin position="283"/>
        <end position="392"/>
    </location>
</feature>
<evidence type="ECO:0000256" key="2">
    <source>
        <dbReference type="ARBA" id="ARBA00023117"/>
    </source>
</evidence>
<dbReference type="InterPro" id="IPR027353">
    <property type="entry name" value="NET_dom"/>
</dbReference>
<feature type="region of interest" description="Disordered" evidence="5">
    <location>
        <begin position="131"/>
        <end position="159"/>
    </location>
</feature>
<dbReference type="Pfam" id="PF17035">
    <property type="entry name" value="BET"/>
    <property type="match status" value="1"/>
</dbReference>
<dbReference type="PROSITE" id="PS50014">
    <property type="entry name" value="BROMODOMAIN_2"/>
    <property type="match status" value="1"/>
</dbReference>
<evidence type="ECO:0000259" key="7">
    <source>
        <dbReference type="PROSITE" id="PS51525"/>
    </source>
</evidence>
<dbReference type="Pfam" id="PF00439">
    <property type="entry name" value="Bromodomain"/>
    <property type="match status" value="1"/>
</dbReference>
<evidence type="ECO:0000259" key="6">
    <source>
        <dbReference type="PROSITE" id="PS50014"/>
    </source>
</evidence>
<feature type="compositionally biased region" description="Low complexity" evidence="5">
    <location>
        <begin position="34"/>
        <end position="43"/>
    </location>
</feature>
<dbReference type="Gene3D" id="1.20.1270.220">
    <property type="match status" value="1"/>
</dbReference>
<accession>A0ABC8S273</accession>
<dbReference type="InterPro" id="IPR001487">
    <property type="entry name" value="Bromodomain"/>
</dbReference>
<dbReference type="PRINTS" id="PR00503">
    <property type="entry name" value="BROMODOMAIN"/>
</dbReference>
<evidence type="ECO:0008006" key="10">
    <source>
        <dbReference type="Google" id="ProtNLM"/>
    </source>
</evidence>
<feature type="compositionally biased region" description="Low complexity" evidence="5">
    <location>
        <begin position="541"/>
        <end position="568"/>
    </location>
</feature>
<organism evidence="8 9">
    <name type="scientific">Ilex paraguariensis</name>
    <name type="common">yerba mate</name>
    <dbReference type="NCBI Taxonomy" id="185542"/>
    <lineage>
        <taxon>Eukaryota</taxon>
        <taxon>Viridiplantae</taxon>
        <taxon>Streptophyta</taxon>
        <taxon>Embryophyta</taxon>
        <taxon>Tracheophyta</taxon>
        <taxon>Spermatophyta</taxon>
        <taxon>Magnoliopsida</taxon>
        <taxon>eudicotyledons</taxon>
        <taxon>Gunneridae</taxon>
        <taxon>Pentapetalae</taxon>
        <taxon>asterids</taxon>
        <taxon>campanulids</taxon>
        <taxon>Aquifoliales</taxon>
        <taxon>Aquifoliaceae</taxon>
        <taxon>Ilex</taxon>
    </lineage>
</organism>
<dbReference type="InterPro" id="IPR036427">
    <property type="entry name" value="Bromodomain-like_sf"/>
</dbReference>
<comment type="caution">
    <text evidence="8">The sequence shown here is derived from an EMBL/GenBank/DDBJ whole genome shotgun (WGS) entry which is preliminary data.</text>
</comment>
<dbReference type="PANTHER" id="PTHR45926">
    <property type="entry name" value="OSJNBA0053K19.4 PROTEIN"/>
    <property type="match status" value="1"/>
</dbReference>
<evidence type="ECO:0000256" key="3">
    <source>
        <dbReference type="ARBA" id="ARBA00023163"/>
    </source>
</evidence>
<evidence type="ECO:0000256" key="1">
    <source>
        <dbReference type="ARBA" id="ARBA00023015"/>
    </source>
</evidence>
<dbReference type="Proteomes" id="UP001642360">
    <property type="component" value="Unassembled WGS sequence"/>
</dbReference>
<dbReference type="Gene3D" id="1.20.920.10">
    <property type="entry name" value="Bromodomain-like"/>
    <property type="match status" value="1"/>
</dbReference>
<feature type="domain" description="NET" evidence="7">
    <location>
        <begin position="381"/>
        <end position="462"/>
    </location>
</feature>
<feature type="compositionally biased region" description="Acidic residues" evidence="5">
    <location>
        <begin position="503"/>
        <end position="513"/>
    </location>
</feature>
<evidence type="ECO:0000256" key="4">
    <source>
        <dbReference type="PROSITE-ProRule" id="PRU00035"/>
    </source>
</evidence>
<evidence type="ECO:0000256" key="5">
    <source>
        <dbReference type="SAM" id="MobiDB-lite"/>
    </source>
</evidence>
<reference evidence="8 9" key="1">
    <citation type="submission" date="2024-02" db="EMBL/GenBank/DDBJ databases">
        <authorList>
            <person name="Vignale AGUSTIN F."/>
            <person name="Sosa J E."/>
            <person name="Modenutti C."/>
        </authorList>
    </citation>
    <scope>NUCLEOTIDE SEQUENCE [LARGE SCALE GENOMIC DNA]</scope>
</reference>
<keyword evidence="3" id="KW-0804">Transcription</keyword>
<keyword evidence="2 4" id="KW-0103">Bromodomain</keyword>
<dbReference type="PROSITE" id="PS51525">
    <property type="entry name" value="NET"/>
    <property type="match status" value="1"/>
</dbReference>
<sequence length="576" mass="63512">MASAVLASGNDSSWGQSTVSGFMGKLPYSNPHLKNPNPKPISNPKKKQKFNTANGRHVEELPAVTQTASDDAYSFNQRSVDEISRNGFNHGGYLSFNIASCTKSELNELKKRLMTELEQIRNLNNQIESGQLQPRSHGKIKKLSGSKRPLPFGSNKNSKRFCQTSEMENGHVNGTEGLMKMCRQVLTKLMKHKNSWVFNKPVDAEDLGLHDYHRIIKQPMDLGTVKGNLVKGLYASPADFAADVRLTFNNAMLYNPKTDEVHGMADQLLALFEDMFRSIQDKFGGGRKEEDRGFVGDELQGSSWSHIPTPERANKSKTSPKPPISKKKERFQSGSSASNHSNAPPLNPPPVQVPVLTSSPVREPPVKPAGMRGVLSKQPKPRAKDPNKREMSMEEKQRLGLGLQNLPQEKMPQLVQIIKKRNEHLAQDGDEIELDIEALDTETLWELERFVTNWKKLVSKNKRQALMTNNLAGATIPTAAESDRGPMSERTDMAKKPKKGEAGDEDVDIDDDMPATSFPPVEIEKDEGVYEQNHDHGRATSSSSSSSSSGSDSSSSSDSDSRSSSGSDSDADDAQS</sequence>
<dbReference type="SMART" id="SM00297">
    <property type="entry name" value="BROMO"/>
    <property type="match status" value="1"/>
</dbReference>
<proteinExistence type="predicted"/>
<feature type="region of interest" description="Disordered" evidence="5">
    <location>
        <begin position="25"/>
        <end position="56"/>
    </location>
</feature>
<feature type="domain" description="Bromo" evidence="6">
    <location>
        <begin position="190"/>
        <end position="262"/>
    </location>
</feature>
<feature type="compositionally biased region" description="Low complexity" evidence="5">
    <location>
        <begin position="333"/>
        <end position="344"/>
    </location>
</feature>
<keyword evidence="9" id="KW-1185">Reference proteome</keyword>
<keyword evidence="1" id="KW-0805">Transcription regulation</keyword>
<dbReference type="SUPFAM" id="SSF47370">
    <property type="entry name" value="Bromodomain"/>
    <property type="match status" value="1"/>
</dbReference>
<feature type="compositionally biased region" description="Basic and acidic residues" evidence="5">
    <location>
        <begin position="382"/>
        <end position="392"/>
    </location>
</feature>
<name>A0ABC8S273_9AQUA</name>